<dbReference type="GO" id="GO:0006351">
    <property type="term" value="P:DNA-templated transcription"/>
    <property type="evidence" value="ECO:0007669"/>
    <property type="project" value="InterPro"/>
</dbReference>
<evidence type="ECO:0000313" key="10">
    <source>
        <dbReference type="Proteomes" id="UP000800093"/>
    </source>
</evidence>
<feature type="region of interest" description="Disordered" evidence="7">
    <location>
        <begin position="80"/>
        <end position="120"/>
    </location>
</feature>
<dbReference type="InterPro" id="IPR007219">
    <property type="entry name" value="XnlR_reg_dom"/>
</dbReference>
<dbReference type="PROSITE" id="PS50048">
    <property type="entry name" value="ZN2_CY6_FUNGAL_2"/>
    <property type="match status" value="1"/>
</dbReference>
<comment type="subcellular location">
    <subcellularLocation>
        <location evidence="1">Nucleus</location>
    </subcellularLocation>
</comment>
<evidence type="ECO:0000256" key="4">
    <source>
        <dbReference type="ARBA" id="ARBA00023125"/>
    </source>
</evidence>
<keyword evidence="6" id="KW-0539">Nucleus</keyword>
<keyword evidence="3" id="KW-0805">Transcription regulation</keyword>
<dbReference type="PROSITE" id="PS00463">
    <property type="entry name" value="ZN2_CY6_FUNGAL_1"/>
    <property type="match status" value="1"/>
</dbReference>
<evidence type="ECO:0000256" key="1">
    <source>
        <dbReference type="ARBA" id="ARBA00004123"/>
    </source>
</evidence>
<dbReference type="GO" id="GO:0005634">
    <property type="term" value="C:nucleus"/>
    <property type="evidence" value="ECO:0007669"/>
    <property type="project" value="UniProtKB-SubCell"/>
</dbReference>
<evidence type="ECO:0000313" key="9">
    <source>
        <dbReference type="EMBL" id="KAF2265012.1"/>
    </source>
</evidence>
<keyword evidence="4" id="KW-0238">DNA-binding</keyword>
<sequence length="698" mass="79588">MEENENPSVERPAHTRTLQACQRCRSLKTRCLPSERPGYCKRCYSAKRECLWAEQPRRPKRTRGPSRIAQVEQKIDGLVASLVPSESSRPTATGARPPPGVENEASQETTTETRSLDRTVYPGSWLPFPNSFEEHPSHNEQDEDRSHKYIEKLRLIHSFGEDADLSRPANFQFPTQLDPVIENDLVKGLLQIGQADSLLDEYRAMSVSSPFVPIAPSTSAQELSVSKPMLLLSILTVASWRDHQRQMSLDELYRTEVASRTIIRPRRTLSLIQSIVVYLSWYHFVFSHKTQQTISLVQLAIGLAIDLGLHQKIKRPFTDFPGRPKQQPVSTKEQRERQRTLLGLYHLSTTLSGGLGKPNLLRYSDYIGECAKRLQVDLEFSSDALIGNLTPLRRIDDQIHDMFYTDDTLDLPFTDSRISLNIRFLEAQIEEWRRNNSNEEFNRTLDLSYHFAKIELYATALRQSPPLSPPQATNSSAQINALLSALEAGKCFFDRLLEIPVSEYHLVSFSEWMRLPFVIITISKLCIPNETYKTLQWDPKIAQERVRLELYLESLCYRMQGLATFDKVKQPHPDYWTAMKMIMDLTRAWYCRRIQEKNDSSARSGQALPTPDTLRNFNQNVAESSSELDSTTSVNGNIYFPHATLGATDIGVEAVDPNLGDDPFAFMRNMDFDMEQFLDIGIWGSDGYEAMAFGGGNM</sequence>
<comment type="caution">
    <text evidence="9">The sequence shown here is derived from an EMBL/GenBank/DDBJ whole genome shotgun (WGS) entry which is preliminary data.</text>
</comment>
<dbReference type="PANTHER" id="PTHR31845">
    <property type="entry name" value="FINGER DOMAIN PROTEIN, PUTATIVE-RELATED"/>
    <property type="match status" value="1"/>
</dbReference>
<protein>
    <recommendedName>
        <fullName evidence="8">Zn(2)-C6 fungal-type domain-containing protein</fullName>
    </recommendedName>
</protein>
<dbReference type="AlphaFoldDB" id="A0A9P4K9E2"/>
<name>A0A9P4K9E2_9PLEO</name>
<proteinExistence type="predicted"/>
<evidence type="ECO:0000256" key="5">
    <source>
        <dbReference type="ARBA" id="ARBA00023163"/>
    </source>
</evidence>
<feature type="compositionally biased region" description="Polar residues" evidence="7">
    <location>
        <begin position="104"/>
        <end position="113"/>
    </location>
</feature>
<gene>
    <name evidence="9" type="ORF">CC78DRAFT_210696</name>
</gene>
<evidence type="ECO:0000259" key="8">
    <source>
        <dbReference type="PROSITE" id="PS50048"/>
    </source>
</evidence>
<dbReference type="CDD" id="cd00067">
    <property type="entry name" value="GAL4"/>
    <property type="match status" value="1"/>
</dbReference>
<dbReference type="GO" id="GO:0008270">
    <property type="term" value="F:zinc ion binding"/>
    <property type="evidence" value="ECO:0007669"/>
    <property type="project" value="InterPro"/>
</dbReference>
<dbReference type="Pfam" id="PF04082">
    <property type="entry name" value="Fungal_trans"/>
    <property type="match status" value="1"/>
</dbReference>
<dbReference type="GO" id="GO:0000981">
    <property type="term" value="F:DNA-binding transcription factor activity, RNA polymerase II-specific"/>
    <property type="evidence" value="ECO:0007669"/>
    <property type="project" value="InterPro"/>
</dbReference>
<evidence type="ECO:0000256" key="7">
    <source>
        <dbReference type="SAM" id="MobiDB-lite"/>
    </source>
</evidence>
<dbReference type="InterPro" id="IPR051089">
    <property type="entry name" value="prtT"/>
</dbReference>
<keyword evidence="10" id="KW-1185">Reference proteome</keyword>
<dbReference type="Gene3D" id="4.10.240.10">
    <property type="entry name" value="Zn(2)-C6 fungal-type DNA-binding domain"/>
    <property type="match status" value="1"/>
</dbReference>
<dbReference type="OrthoDB" id="5424793at2759"/>
<feature type="domain" description="Zn(2)-C6 fungal-type" evidence="8">
    <location>
        <begin position="20"/>
        <end position="52"/>
    </location>
</feature>
<evidence type="ECO:0000256" key="3">
    <source>
        <dbReference type="ARBA" id="ARBA00023015"/>
    </source>
</evidence>
<evidence type="ECO:0000256" key="6">
    <source>
        <dbReference type="ARBA" id="ARBA00023242"/>
    </source>
</evidence>
<dbReference type="GO" id="GO:0000976">
    <property type="term" value="F:transcription cis-regulatory region binding"/>
    <property type="evidence" value="ECO:0007669"/>
    <property type="project" value="TreeGrafter"/>
</dbReference>
<dbReference type="PANTHER" id="PTHR31845:SF10">
    <property type="entry name" value="ZN(II)2CYS6 TRANSCRIPTION FACTOR (EUROFUNG)"/>
    <property type="match status" value="1"/>
</dbReference>
<dbReference type="Proteomes" id="UP000800093">
    <property type="component" value="Unassembled WGS sequence"/>
</dbReference>
<dbReference type="SUPFAM" id="SSF57701">
    <property type="entry name" value="Zn2/Cys6 DNA-binding domain"/>
    <property type="match status" value="1"/>
</dbReference>
<reference evidence="10" key="1">
    <citation type="journal article" date="2020" name="Stud. Mycol.">
        <title>101 Dothideomycetes genomes: A test case for predicting lifestyles and emergence of pathogens.</title>
        <authorList>
            <person name="Haridas S."/>
            <person name="Albert R."/>
            <person name="Binder M."/>
            <person name="Bloem J."/>
            <person name="LaButti K."/>
            <person name="Salamov A."/>
            <person name="Andreopoulos B."/>
            <person name="Baker S."/>
            <person name="Barry K."/>
            <person name="Bills G."/>
            <person name="Bluhm B."/>
            <person name="Cannon C."/>
            <person name="Castanera R."/>
            <person name="Culley D."/>
            <person name="Daum C."/>
            <person name="Ezra D."/>
            <person name="Gonzalez J."/>
            <person name="Henrissat B."/>
            <person name="Kuo A."/>
            <person name="Liang C."/>
            <person name="Lipzen A."/>
            <person name="Lutzoni F."/>
            <person name="Magnuson J."/>
            <person name="Mondo S."/>
            <person name="Nolan M."/>
            <person name="Ohm R."/>
            <person name="Pangilinan J."/>
            <person name="Park H.-J."/>
            <person name="Ramirez L."/>
            <person name="Alfaro M."/>
            <person name="Sun H."/>
            <person name="Tritt A."/>
            <person name="Yoshinaga Y."/>
            <person name="Zwiers L.-H."/>
            <person name="Turgeon B."/>
            <person name="Goodwin S."/>
            <person name="Spatafora J."/>
            <person name="Crous P."/>
            <person name="Grigoriev I."/>
        </authorList>
    </citation>
    <scope>NUCLEOTIDE SEQUENCE [LARGE SCALE GENOMIC DNA]</scope>
    <source>
        <strain evidence="10">CBS 304.66</strain>
    </source>
</reference>
<accession>A0A9P4K9E2</accession>
<evidence type="ECO:0000256" key="2">
    <source>
        <dbReference type="ARBA" id="ARBA00022723"/>
    </source>
</evidence>
<dbReference type="InterPro" id="IPR036864">
    <property type="entry name" value="Zn2-C6_fun-type_DNA-bd_sf"/>
</dbReference>
<keyword evidence="5" id="KW-0804">Transcription</keyword>
<dbReference type="InterPro" id="IPR001138">
    <property type="entry name" value="Zn2Cys6_DnaBD"/>
</dbReference>
<dbReference type="CDD" id="cd12148">
    <property type="entry name" value="fungal_TF_MHR"/>
    <property type="match status" value="1"/>
</dbReference>
<keyword evidence="2" id="KW-0479">Metal-binding</keyword>
<dbReference type="EMBL" id="ML986611">
    <property type="protein sequence ID" value="KAF2265012.1"/>
    <property type="molecule type" value="Genomic_DNA"/>
</dbReference>
<organism evidence="9 10">
    <name type="scientific">Lojkania enalia</name>
    <dbReference type="NCBI Taxonomy" id="147567"/>
    <lineage>
        <taxon>Eukaryota</taxon>
        <taxon>Fungi</taxon>
        <taxon>Dikarya</taxon>
        <taxon>Ascomycota</taxon>
        <taxon>Pezizomycotina</taxon>
        <taxon>Dothideomycetes</taxon>
        <taxon>Pleosporomycetidae</taxon>
        <taxon>Pleosporales</taxon>
        <taxon>Pleosporales incertae sedis</taxon>
        <taxon>Lojkania</taxon>
    </lineage>
</organism>